<dbReference type="Pfam" id="PF00970">
    <property type="entry name" value="FAD_binding_6"/>
    <property type="match status" value="1"/>
</dbReference>
<feature type="domain" description="2Fe-2S ferredoxin-type" evidence="2">
    <location>
        <begin position="3"/>
        <end position="97"/>
    </location>
</feature>
<dbReference type="Proteomes" id="UP000477911">
    <property type="component" value="Unassembled WGS sequence"/>
</dbReference>
<dbReference type="NCBIfam" id="NF040810">
    <property type="entry name" value="BenC"/>
    <property type="match status" value="1"/>
</dbReference>
<dbReference type="PROSITE" id="PS51085">
    <property type="entry name" value="2FE2S_FER_2"/>
    <property type="match status" value="1"/>
</dbReference>
<comment type="cofactor">
    <cofactor evidence="1">
        <name>[2Fe-2S] cluster</name>
        <dbReference type="ChEBI" id="CHEBI:190135"/>
    </cofactor>
</comment>
<dbReference type="InterPro" id="IPR050415">
    <property type="entry name" value="MRET"/>
</dbReference>
<dbReference type="InterPro" id="IPR012675">
    <property type="entry name" value="Beta-grasp_dom_sf"/>
</dbReference>
<gene>
    <name evidence="5" type="ORF">GR170_13265</name>
</gene>
<dbReference type="Gene3D" id="2.40.30.10">
    <property type="entry name" value="Translation factors"/>
    <property type="match status" value="1"/>
</dbReference>
<dbReference type="PRINTS" id="PR00371">
    <property type="entry name" value="FPNCR"/>
</dbReference>
<comment type="caution">
    <text evidence="5">The sequence shown here is derived from an EMBL/GenBank/DDBJ whole genome shotgun (WGS) entry which is preliminary data.</text>
</comment>
<dbReference type="EMBL" id="WUMU01000015">
    <property type="protein sequence ID" value="MXN18814.1"/>
    <property type="molecule type" value="Genomic_DNA"/>
</dbReference>
<dbReference type="InterPro" id="IPR017927">
    <property type="entry name" value="FAD-bd_FR_type"/>
</dbReference>
<proteinExistence type="predicted"/>
<dbReference type="InterPro" id="IPR008333">
    <property type="entry name" value="Cbr1-like_FAD-bd_dom"/>
</dbReference>
<evidence type="ECO:0000313" key="5">
    <source>
        <dbReference type="EMBL" id="MXN18814.1"/>
    </source>
</evidence>
<feature type="domain" description="4Fe-4S ferredoxin-type" evidence="3">
    <location>
        <begin position="30"/>
        <end position="62"/>
    </location>
</feature>
<keyword evidence="6" id="KW-1185">Reference proteome</keyword>
<dbReference type="PROSITE" id="PS51384">
    <property type="entry name" value="FAD_FR"/>
    <property type="match status" value="1"/>
</dbReference>
<dbReference type="InterPro" id="IPR047683">
    <property type="entry name" value="BenC-like_FAD_NAD-bd"/>
</dbReference>
<dbReference type="SUPFAM" id="SSF54292">
    <property type="entry name" value="2Fe-2S ferredoxin-like"/>
    <property type="match status" value="1"/>
</dbReference>
<dbReference type="InterPro" id="IPR001041">
    <property type="entry name" value="2Fe-2S_ferredoxin-type"/>
</dbReference>
<name>A0A6L7G379_9RHOB</name>
<dbReference type="Pfam" id="PF00111">
    <property type="entry name" value="Fer2"/>
    <property type="match status" value="1"/>
</dbReference>
<dbReference type="SUPFAM" id="SSF63380">
    <property type="entry name" value="Riboflavin synthase domain-like"/>
    <property type="match status" value="1"/>
</dbReference>
<dbReference type="PRINTS" id="PR00410">
    <property type="entry name" value="PHEHYDRXLASE"/>
</dbReference>
<dbReference type="GO" id="GO:0051537">
    <property type="term" value="F:2 iron, 2 sulfur cluster binding"/>
    <property type="evidence" value="ECO:0007669"/>
    <property type="project" value="InterPro"/>
</dbReference>
<evidence type="ECO:0000256" key="1">
    <source>
        <dbReference type="ARBA" id="ARBA00034078"/>
    </source>
</evidence>
<dbReference type="InterPro" id="IPR017938">
    <property type="entry name" value="Riboflavin_synthase-like_b-brl"/>
</dbReference>
<dbReference type="Gene3D" id="3.10.20.30">
    <property type="match status" value="1"/>
</dbReference>
<dbReference type="InterPro" id="IPR001433">
    <property type="entry name" value="OxRdtase_FAD/NAD-bd"/>
</dbReference>
<sequence>MSYRIALNFEDGVTRVIACNPAETVMNAAYRQKVNLPVDCSDGVCGTCKCRCEQGAFELGDDYLEEALSEEEAAGGLVLTCQMVPGGDCVIAVPVPSSACKLTPESHAGVITRLTRLSEATFELGITLPEGPDFLPGQYVNLALPGQEITRSYSFSSAPGAREATFLIRNVPGGRMSRYLSEQAQIGDAASFTGPYGSFFLRARTRPVLLLAGGTGLAPILSMLEVMAAEGETTPVHLVYGVNTDADLVQTERLEALGARLPGFTWCATVADAGAAHPLKGYVTAHLDDAQLHAGEVDIYLCGPPPMVEAVRRFLAEKGVEPAHFHYEKFTPSATEAAA</sequence>
<dbReference type="PANTHER" id="PTHR47354">
    <property type="entry name" value="NADH OXIDOREDUCTASE HCR"/>
    <property type="match status" value="1"/>
</dbReference>
<evidence type="ECO:0000313" key="6">
    <source>
        <dbReference type="Proteomes" id="UP000477911"/>
    </source>
</evidence>
<dbReference type="CDD" id="cd00207">
    <property type="entry name" value="fer2"/>
    <property type="match status" value="1"/>
</dbReference>
<dbReference type="InterPro" id="IPR039261">
    <property type="entry name" value="FNR_nucleotide-bd"/>
</dbReference>
<feature type="domain" description="FAD-binding FR-type" evidence="4">
    <location>
        <begin position="104"/>
        <end position="202"/>
    </location>
</feature>
<dbReference type="InterPro" id="IPR006058">
    <property type="entry name" value="2Fe2S_fd_BS"/>
</dbReference>
<protein>
    <submittedName>
        <fullName evidence="5">2Fe-2S iron-sulfur cluster binding domain-containing protein</fullName>
    </submittedName>
</protein>
<dbReference type="PANTHER" id="PTHR47354:SF5">
    <property type="entry name" value="PROTEIN RFBI"/>
    <property type="match status" value="1"/>
</dbReference>
<evidence type="ECO:0000259" key="3">
    <source>
        <dbReference type="PROSITE" id="PS51379"/>
    </source>
</evidence>
<dbReference type="CDD" id="cd06209">
    <property type="entry name" value="BenDO_FAD_NAD"/>
    <property type="match status" value="1"/>
</dbReference>
<dbReference type="PROSITE" id="PS00197">
    <property type="entry name" value="2FE2S_FER_1"/>
    <property type="match status" value="1"/>
</dbReference>
<accession>A0A6L7G379</accession>
<dbReference type="InterPro" id="IPR036010">
    <property type="entry name" value="2Fe-2S_ferredoxin-like_sf"/>
</dbReference>
<organism evidence="5 6">
    <name type="scientific">Pseudooceanicola albus</name>
    <dbReference type="NCBI Taxonomy" id="2692189"/>
    <lineage>
        <taxon>Bacteria</taxon>
        <taxon>Pseudomonadati</taxon>
        <taxon>Pseudomonadota</taxon>
        <taxon>Alphaproteobacteria</taxon>
        <taxon>Rhodobacterales</taxon>
        <taxon>Paracoccaceae</taxon>
        <taxon>Pseudooceanicola</taxon>
    </lineage>
</organism>
<dbReference type="Gene3D" id="3.40.50.80">
    <property type="entry name" value="Nucleotide-binding domain of ferredoxin-NADP reductase (FNR) module"/>
    <property type="match status" value="1"/>
</dbReference>
<evidence type="ECO:0000259" key="4">
    <source>
        <dbReference type="PROSITE" id="PS51384"/>
    </source>
</evidence>
<dbReference type="RefSeq" id="WP_160894936.1">
    <property type="nucleotide sequence ID" value="NZ_WUMU01000015.1"/>
</dbReference>
<dbReference type="PROSITE" id="PS51379">
    <property type="entry name" value="4FE4S_FER_2"/>
    <property type="match status" value="1"/>
</dbReference>
<dbReference type="SUPFAM" id="SSF52343">
    <property type="entry name" value="Ferredoxin reductase-like, C-terminal NADP-linked domain"/>
    <property type="match status" value="1"/>
</dbReference>
<evidence type="ECO:0000259" key="2">
    <source>
        <dbReference type="PROSITE" id="PS51085"/>
    </source>
</evidence>
<dbReference type="InterPro" id="IPR001709">
    <property type="entry name" value="Flavoprot_Pyr_Nucl_cyt_Rdtase"/>
</dbReference>
<reference evidence="5 6" key="1">
    <citation type="submission" date="2019-12" db="EMBL/GenBank/DDBJ databases">
        <authorList>
            <person name="Li M."/>
        </authorList>
    </citation>
    <scope>NUCLEOTIDE SEQUENCE [LARGE SCALE GENOMIC DNA]</scope>
    <source>
        <strain evidence="5 6">GBMRC 2024</strain>
    </source>
</reference>
<dbReference type="AlphaFoldDB" id="A0A6L7G379"/>
<dbReference type="Pfam" id="PF00175">
    <property type="entry name" value="NAD_binding_1"/>
    <property type="match status" value="1"/>
</dbReference>
<dbReference type="InterPro" id="IPR017896">
    <property type="entry name" value="4Fe4S_Fe-S-bd"/>
</dbReference>
<dbReference type="GO" id="GO:0016491">
    <property type="term" value="F:oxidoreductase activity"/>
    <property type="evidence" value="ECO:0007669"/>
    <property type="project" value="InterPro"/>
</dbReference>